<accession>A0A0B1SHZ7</accession>
<gene>
    <name evidence="1" type="ORF">OESDEN_17186</name>
</gene>
<sequence>MQSGAPSVRDFWEANIAMGEKEKREAMRSTRTRSYGFPKWRSTDALSASLVASNKVDVPKDSIIPENRLQKMRETDRQAELQRVLIHEKTESPQRIRKGKSLDSLVIQVDYQPWYDREKIRSSVSRESIANIAEAKERFEARCNPGLARGNGFIFLEPVGVFNE</sequence>
<reference evidence="1 2" key="1">
    <citation type="submission" date="2014-03" db="EMBL/GenBank/DDBJ databases">
        <title>Draft genome of the hookworm Oesophagostomum dentatum.</title>
        <authorList>
            <person name="Mitreva M."/>
        </authorList>
    </citation>
    <scope>NUCLEOTIDE SEQUENCE [LARGE SCALE GENOMIC DNA]</scope>
    <source>
        <strain evidence="1 2">OD-Hann</strain>
    </source>
</reference>
<proteinExistence type="predicted"/>
<name>A0A0B1SHZ7_OESDE</name>
<dbReference type="AlphaFoldDB" id="A0A0B1SHZ7"/>
<dbReference type="EMBL" id="KN575093">
    <property type="protein sequence ID" value="KHJ83117.1"/>
    <property type="molecule type" value="Genomic_DNA"/>
</dbReference>
<dbReference type="OrthoDB" id="5860066at2759"/>
<dbReference type="Proteomes" id="UP000053660">
    <property type="component" value="Unassembled WGS sequence"/>
</dbReference>
<evidence type="ECO:0000313" key="1">
    <source>
        <dbReference type="EMBL" id="KHJ83117.1"/>
    </source>
</evidence>
<protein>
    <submittedName>
        <fullName evidence="1">Uncharacterized protein</fullName>
    </submittedName>
</protein>
<organism evidence="1 2">
    <name type="scientific">Oesophagostomum dentatum</name>
    <name type="common">Nodular worm</name>
    <dbReference type="NCBI Taxonomy" id="61180"/>
    <lineage>
        <taxon>Eukaryota</taxon>
        <taxon>Metazoa</taxon>
        <taxon>Ecdysozoa</taxon>
        <taxon>Nematoda</taxon>
        <taxon>Chromadorea</taxon>
        <taxon>Rhabditida</taxon>
        <taxon>Rhabditina</taxon>
        <taxon>Rhabditomorpha</taxon>
        <taxon>Strongyloidea</taxon>
        <taxon>Strongylidae</taxon>
        <taxon>Oesophagostomum</taxon>
    </lineage>
</organism>
<keyword evidence="2" id="KW-1185">Reference proteome</keyword>
<evidence type="ECO:0000313" key="2">
    <source>
        <dbReference type="Proteomes" id="UP000053660"/>
    </source>
</evidence>